<proteinExistence type="predicted"/>
<dbReference type="PROSITE" id="PS50011">
    <property type="entry name" value="PROTEIN_KINASE_DOM"/>
    <property type="match status" value="1"/>
</dbReference>
<keyword evidence="1" id="KW-0802">TPR repeat</keyword>
<dbReference type="SUPFAM" id="SSF81901">
    <property type="entry name" value="HCP-like"/>
    <property type="match status" value="3"/>
</dbReference>
<dbReference type="InterPro" id="IPR019734">
    <property type="entry name" value="TPR_rpt"/>
</dbReference>
<dbReference type="PROSITE" id="PS50005">
    <property type="entry name" value="TPR"/>
    <property type="match status" value="1"/>
</dbReference>
<dbReference type="Pfam" id="PF00069">
    <property type="entry name" value="Pkinase"/>
    <property type="match status" value="1"/>
</dbReference>
<keyword evidence="4" id="KW-1185">Reference proteome</keyword>
<dbReference type="InterPro" id="IPR008271">
    <property type="entry name" value="Ser/Thr_kinase_AS"/>
</dbReference>
<evidence type="ECO:0000256" key="1">
    <source>
        <dbReference type="PROSITE-ProRule" id="PRU00339"/>
    </source>
</evidence>
<dbReference type="PANTHER" id="PTHR43628:SF1">
    <property type="entry name" value="CHITIN SYNTHASE REGULATORY FACTOR 2-RELATED"/>
    <property type="match status" value="1"/>
</dbReference>
<dbReference type="InterPro" id="IPR052945">
    <property type="entry name" value="Mitotic_Regulator"/>
</dbReference>
<dbReference type="PANTHER" id="PTHR43628">
    <property type="entry name" value="ACTIVATOR OF C KINASE PROTEIN 1-RELATED"/>
    <property type="match status" value="1"/>
</dbReference>
<dbReference type="Proteomes" id="UP001470230">
    <property type="component" value="Unassembled WGS sequence"/>
</dbReference>
<dbReference type="SUPFAM" id="SSF56112">
    <property type="entry name" value="Protein kinase-like (PK-like)"/>
    <property type="match status" value="1"/>
</dbReference>
<evidence type="ECO:0000313" key="3">
    <source>
        <dbReference type="EMBL" id="KAK8837385.1"/>
    </source>
</evidence>
<dbReference type="CDD" id="cd00180">
    <property type="entry name" value="PKc"/>
    <property type="match status" value="1"/>
</dbReference>
<dbReference type="InterPro" id="IPR011009">
    <property type="entry name" value="Kinase-like_dom_sf"/>
</dbReference>
<evidence type="ECO:0000313" key="4">
    <source>
        <dbReference type="Proteomes" id="UP001470230"/>
    </source>
</evidence>
<accession>A0ABR2GTY3</accession>
<dbReference type="Gene3D" id="1.25.40.10">
    <property type="entry name" value="Tetratricopeptide repeat domain"/>
    <property type="match status" value="4"/>
</dbReference>
<dbReference type="InterPro" id="IPR000719">
    <property type="entry name" value="Prot_kinase_dom"/>
</dbReference>
<organism evidence="3 4">
    <name type="scientific">Tritrichomonas musculus</name>
    <dbReference type="NCBI Taxonomy" id="1915356"/>
    <lineage>
        <taxon>Eukaryota</taxon>
        <taxon>Metamonada</taxon>
        <taxon>Parabasalia</taxon>
        <taxon>Tritrichomonadida</taxon>
        <taxon>Tritrichomonadidae</taxon>
        <taxon>Tritrichomonas</taxon>
    </lineage>
</organism>
<dbReference type="EMBL" id="JAPFFF010000060">
    <property type="protein sequence ID" value="KAK8837385.1"/>
    <property type="molecule type" value="Genomic_DNA"/>
</dbReference>
<dbReference type="SMART" id="SM00220">
    <property type="entry name" value="S_TKc"/>
    <property type="match status" value="1"/>
</dbReference>
<dbReference type="Pfam" id="PF08238">
    <property type="entry name" value="Sel1"/>
    <property type="match status" value="10"/>
</dbReference>
<sequence>MDSLSFKEIPQENKSTINFIVNETIIKLYSKFDFLYFHEIIADHENEKQDVIQNFIFNYLKNYKFITYQIHENPHINLINAIFCVEGTCLIISEINITILLNLISYLKKEGISILYFRNEFQKIEGFVEDEKFHEEIKNFCSYPKFRSDISKHRFVNDTIGPMIGYMIRRFFYPTSYFKDKTFFIFNNSKSINEGSLKEKITNFLFPKKEEITINLQDFEESDFIILRNEYLKFNATFYLAIHIESFHIFMMKKINDTKEFKHEIYFCQNYSHRCLTHFYGFIKNEGEIKGFIYEYMCNGTLESIVSKNSKIDDDNFKLIIINRIFQGICFLHSKSLIHRDIKPLNVLFDHDFLPYVSDFDSICKATDEPDKGEKTKDLGTTDYMSPEQYIGEFISFPTDIFSFGLVIYYIYEKKHMRKISDFYSILKLTKGSDSIKNLCSKCTKLIPLERAKKEEIKTIIFGEAISIIQKQFFSINILNLDQYILDGIAIQIDNKQNISKFLLEIGDMHYFIDDNKCRAIEYYELSGKLNNSEVSYKLGNIYFKGNHVKSDFAKARKYFELSGELNIPEVLNVLGDIYYHGLEVTQDYGKSKEYYKMSARLDNSTALIQLGFFYAYCPGHEKDFLEVKKYFDLAAEKGDSYAYLYLGLLYQNGDGVEKDHKKAKEYYMKYNYEKAKEYYEKSSKKKYYALYKLGYFYDKGLGVAQNFLRAKEFYESTNPYYSFSLIKIGTFYQNGHGVKQDYLEAKKYYALSAQLNNSIGFYKIGNLYRKGKGVPKNFERAIYFYELSAKLVNSFAFFYLGVLYSSDDIPKKNITKALFYYLKCSEIIDERVKSVNPIDNSVTYLERYNKYCYHSFNNIGLIYLINFEDYQKAFIYIIQSAKGKLPFGQNNLGLLNEFYNNDSHKAKYFYKKSAKRNFSLAEYNLGHLKEKDGEIEESIEYFTKALEDSALTFRKHQPYDKQIEISKMFIICLTNLKLAEYYFKQDLFNESKEYFKNSILKLESFENLTHSFRFTFNSKDSMNLFHYIEEYILNFQLFNLPNQPNFITVMEDIQADLNRRKTKTPKRQIYNKERNDSKSLYKIKKEETKEDTDAMNKILSNEDNKFEYENQFNSNFESNENLYLEDIGNEMVFEDPADLFDYVIQNKEYKNEFLNEIRDIIKKMNKFLYTYPYQILFGRINTEKPKPKIENTDNFTLEDINQEFSEGLDLNEF</sequence>
<dbReference type="PROSITE" id="PS00108">
    <property type="entry name" value="PROTEIN_KINASE_ST"/>
    <property type="match status" value="1"/>
</dbReference>
<dbReference type="InterPro" id="IPR006597">
    <property type="entry name" value="Sel1-like"/>
</dbReference>
<name>A0ABR2GTY3_9EUKA</name>
<feature type="domain" description="Protein kinase" evidence="2">
    <location>
        <begin position="186"/>
        <end position="474"/>
    </location>
</feature>
<comment type="caution">
    <text evidence="3">The sequence shown here is derived from an EMBL/GenBank/DDBJ whole genome shotgun (WGS) entry which is preliminary data.</text>
</comment>
<protein>
    <recommendedName>
        <fullName evidence="2">Protein kinase domain-containing protein</fullName>
    </recommendedName>
</protein>
<gene>
    <name evidence="3" type="ORF">M9Y10_036818</name>
</gene>
<dbReference type="Gene3D" id="1.10.510.10">
    <property type="entry name" value="Transferase(Phosphotransferase) domain 1"/>
    <property type="match status" value="1"/>
</dbReference>
<evidence type="ECO:0000259" key="2">
    <source>
        <dbReference type="PROSITE" id="PS50011"/>
    </source>
</evidence>
<feature type="repeat" description="TPR" evidence="1">
    <location>
        <begin position="920"/>
        <end position="953"/>
    </location>
</feature>
<dbReference type="SMART" id="SM00671">
    <property type="entry name" value="SEL1"/>
    <property type="match status" value="10"/>
</dbReference>
<reference evidence="3 4" key="1">
    <citation type="submission" date="2024-04" db="EMBL/GenBank/DDBJ databases">
        <title>Tritrichomonas musculus Genome.</title>
        <authorList>
            <person name="Alves-Ferreira E."/>
            <person name="Grigg M."/>
            <person name="Lorenzi H."/>
            <person name="Galac M."/>
        </authorList>
    </citation>
    <scope>NUCLEOTIDE SEQUENCE [LARGE SCALE GENOMIC DNA]</scope>
    <source>
        <strain evidence="3 4">EAF2021</strain>
    </source>
</reference>
<dbReference type="InterPro" id="IPR011990">
    <property type="entry name" value="TPR-like_helical_dom_sf"/>
</dbReference>